<evidence type="ECO:0000313" key="1">
    <source>
        <dbReference type="EMBL" id="GAA2514674.1"/>
    </source>
</evidence>
<evidence type="ECO:0000313" key="2">
    <source>
        <dbReference type="Proteomes" id="UP001499978"/>
    </source>
</evidence>
<comment type="caution">
    <text evidence="1">The sequence shown here is derived from an EMBL/GenBank/DDBJ whole genome shotgun (WGS) entry which is preliminary data.</text>
</comment>
<proteinExistence type="predicted"/>
<reference evidence="1 2" key="1">
    <citation type="journal article" date="2019" name="Int. J. Syst. Evol. Microbiol.">
        <title>The Global Catalogue of Microorganisms (GCM) 10K type strain sequencing project: providing services to taxonomists for standard genome sequencing and annotation.</title>
        <authorList>
            <consortium name="The Broad Institute Genomics Platform"/>
            <consortium name="The Broad Institute Genome Sequencing Center for Infectious Disease"/>
            <person name="Wu L."/>
            <person name="Ma J."/>
        </authorList>
    </citation>
    <scope>NUCLEOTIDE SEQUENCE [LARGE SCALE GENOMIC DNA]</scope>
    <source>
        <strain evidence="1 2">JCM 3367</strain>
    </source>
</reference>
<dbReference type="Proteomes" id="UP001499978">
    <property type="component" value="Unassembled WGS sequence"/>
</dbReference>
<sequence length="131" mass="14318">MSQADHPYICVAAGLQLVIAPERVIDMIASCDDATIDAAFARSSRTCVGPAPRVISTTDNLKESFLGGNAIQSARPRLRLPSHMAKANKKSSYWHPTQAESYKSTLRLIQTQGAGWEPFPRTKAQRGHGLR</sequence>
<organism evidence="1 2">
    <name type="scientific">Pilimelia columellifera subsp. columellifera</name>
    <dbReference type="NCBI Taxonomy" id="706583"/>
    <lineage>
        <taxon>Bacteria</taxon>
        <taxon>Bacillati</taxon>
        <taxon>Actinomycetota</taxon>
        <taxon>Actinomycetes</taxon>
        <taxon>Micromonosporales</taxon>
        <taxon>Micromonosporaceae</taxon>
        <taxon>Pilimelia</taxon>
    </lineage>
</organism>
<protein>
    <submittedName>
        <fullName evidence="1">Uncharacterized protein</fullName>
    </submittedName>
</protein>
<name>A0ABN3N5T7_9ACTN</name>
<dbReference type="EMBL" id="BAAARY010000002">
    <property type="protein sequence ID" value="GAA2514674.1"/>
    <property type="molecule type" value="Genomic_DNA"/>
</dbReference>
<accession>A0ABN3N5T7</accession>
<gene>
    <name evidence="1" type="ORF">GCM10010201_08630</name>
</gene>
<keyword evidence="2" id="KW-1185">Reference proteome</keyword>